<accession>A0A3A4R1T7</accession>
<evidence type="ECO:0000313" key="1">
    <source>
        <dbReference type="EMBL" id="RJP60080.1"/>
    </source>
</evidence>
<dbReference type="AlphaFoldDB" id="A0A3A4R1T7"/>
<organism evidence="1 2">
    <name type="scientific">Candidatus Auribacter fodinae</name>
    <dbReference type="NCBI Taxonomy" id="2093366"/>
    <lineage>
        <taxon>Bacteria</taxon>
        <taxon>Pseudomonadati</taxon>
        <taxon>Candidatus Auribacterota</taxon>
        <taxon>Candidatus Auribacteria</taxon>
        <taxon>Candidatus Auribacterales</taxon>
        <taxon>Candidatus Auribacteraceae</taxon>
        <taxon>Candidatus Auribacter</taxon>
    </lineage>
</organism>
<name>A0A3A4R1T7_9BACT</name>
<protein>
    <submittedName>
        <fullName evidence="1">Uncharacterized protein</fullName>
    </submittedName>
</protein>
<reference evidence="1 2" key="1">
    <citation type="journal article" date="2017" name="ISME J.">
        <title>Energy and carbon metabolisms in a deep terrestrial subsurface fluid microbial community.</title>
        <authorList>
            <person name="Momper L."/>
            <person name="Jungbluth S.P."/>
            <person name="Lee M.D."/>
            <person name="Amend J.P."/>
        </authorList>
    </citation>
    <scope>NUCLEOTIDE SEQUENCE [LARGE SCALE GENOMIC DNA]</scope>
    <source>
        <strain evidence="1">SURF_26</strain>
    </source>
</reference>
<dbReference type="EMBL" id="QZJZ01000035">
    <property type="protein sequence ID" value="RJP60080.1"/>
    <property type="molecule type" value="Genomic_DNA"/>
</dbReference>
<proteinExistence type="predicted"/>
<gene>
    <name evidence="1" type="ORF">C4541_04745</name>
</gene>
<dbReference type="Proteomes" id="UP000266426">
    <property type="component" value="Unassembled WGS sequence"/>
</dbReference>
<comment type="caution">
    <text evidence="1">The sequence shown here is derived from an EMBL/GenBank/DDBJ whole genome shotgun (WGS) entry which is preliminary data.</text>
</comment>
<sequence length="59" mass="6663">MLPLYVMCAEDPAGFISLESNYLSQGYITYYIDQGGGEYNVPHPAFDARPRLYKVAVEQ</sequence>
<evidence type="ECO:0000313" key="2">
    <source>
        <dbReference type="Proteomes" id="UP000266426"/>
    </source>
</evidence>